<proteinExistence type="predicted"/>
<organism evidence="1 2">
    <name type="scientific">Pseudosporangium ferrugineum</name>
    <dbReference type="NCBI Taxonomy" id="439699"/>
    <lineage>
        <taxon>Bacteria</taxon>
        <taxon>Bacillati</taxon>
        <taxon>Actinomycetota</taxon>
        <taxon>Actinomycetes</taxon>
        <taxon>Micromonosporales</taxon>
        <taxon>Micromonosporaceae</taxon>
        <taxon>Pseudosporangium</taxon>
    </lineage>
</organism>
<evidence type="ECO:0000313" key="2">
    <source>
        <dbReference type="Proteomes" id="UP000239209"/>
    </source>
</evidence>
<reference evidence="1 2" key="1">
    <citation type="submission" date="2018-03" db="EMBL/GenBank/DDBJ databases">
        <title>Genomic Encyclopedia of Archaeal and Bacterial Type Strains, Phase II (KMG-II): from individual species to whole genera.</title>
        <authorList>
            <person name="Goeker M."/>
        </authorList>
    </citation>
    <scope>NUCLEOTIDE SEQUENCE [LARGE SCALE GENOMIC DNA]</scope>
    <source>
        <strain evidence="1 2">DSM 45348</strain>
    </source>
</reference>
<dbReference type="RefSeq" id="WP_106127180.1">
    <property type="nucleotide sequence ID" value="NZ_PVZG01000006.1"/>
</dbReference>
<accession>A0A2T0S809</accession>
<dbReference type="EMBL" id="PVZG01000006">
    <property type="protein sequence ID" value="PRY29544.1"/>
    <property type="molecule type" value="Genomic_DNA"/>
</dbReference>
<keyword evidence="2" id="KW-1185">Reference proteome</keyword>
<comment type="caution">
    <text evidence="1">The sequence shown here is derived from an EMBL/GenBank/DDBJ whole genome shotgun (WGS) entry which is preliminary data.</text>
</comment>
<dbReference type="OrthoDB" id="3700546at2"/>
<sequence>MPPDGDALPNPFAGELFLTLAAEGRLVLDPVSADETIAGLERTLSLIRARLRVIRIWEQSPTQRVDELPEELAQDVIDAVFADQLAPGKLEQAAAELPKYIEALRRACRYAQPGE</sequence>
<dbReference type="Proteomes" id="UP000239209">
    <property type="component" value="Unassembled WGS sequence"/>
</dbReference>
<gene>
    <name evidence="1" type="ORF">CLV70_106265</name>
</gene>
<evidence type="ECO:0000313" key="1">
    <source>
        <dbReference type="EMBL" id="PRY29544.1"/>
    </source>
</evidence>
<dbReference type="AlphaFoldDB" id="A0A2T0S809"/>
<name>A0A2T0S809_9ACTN</name>
<protein>
    <submittedName>
        <fullName evidence="1">Uncharacterized protein</fullName>
    </submittedName>
</protein>